<dbReference type="PANTHER" id="PTHR38439">
    <property type="entry name" value="AURACYANIN-B"/>
    <property type="match status" value="1"/>
</dbReference>
<dbReference type="InterPro" id="IPR050845">
    <property type="entry name" value="Cu-binding_ET"/>
</dbReference>
<evidence type="ECO:0000313" key="6">
    <source>
        <dbReference type="Proteomes" id="UP000176864"/>
    </source>
</evidence>
<keyword evidence="1" id="KW-0479">Metal-binding</keyword>
<feature type="domain" description="EfeO-type cupredoxin-like" evidence="4">
    <location>
        <begin position="81"/>
        <end position="170"/>
    </location>
</feature>
<proteinExistence type="predicted"/>
<dbReference type="SUPFAM" id="SSF49503">
    <property type="entry name" value="Cupredoxins"/>
    <property type="match status" value="1"/>
</dbReference>
<evidence type="ECO:0000259" key="4">
    <source>
        <dbReference type="Pfam" id="PF13473"/>
    </source>
</evidence>
<dbReference type="Pfam" id="PF13473">
    <property type="entry name" value="Cupredoxin_1"/>
    <property type="match status" value="1"/>
</dbReference>
<dbReference type="PROSITE" id="PS00079">
    <property type="entry name" value="MULTICOPPER_OXIDASE1"/>
    <property type="match status" value="1"/>
</dbReference>
<evidence type="ECO:0000256" key="3">
    <source>
        <dbReference type="SAM" id="MobiDB-lite"/>
    </source>
</evidence>
<dbReference type="STRING" id="1817824.A2751_05620"/>
<dbReference type="InterPro" id="IPR033138">
    <property type="entry name" value="Cu_oxidase_CS"/>
</dbReference>
<comment type="caution">
    <text evidence="5">The sequence shown here is derived from an EMBL/GenBank/DDBJ whole genome shotgun (WGS) entry which is preliminary data.</text>
</comment>
<dbReference type="PANTHER" id="PTHR38439:SF3">
    <property type="entry name" value="COPPER-RESISTANT CUPROPROTEIN COPI"/>
    <property type="match status" value="1"/>
</dbReference>
<keyword evidence="2" id="KW-0186">Copper</keyword>
<sequence length="171" mass="18534">MKKIVILILLLAAVGGIIYVMQNKKSDSALREEGIGEVMESMPEPPPVSPIDPPAPTPTPPPADPDGGPIKDDMGDVDVAPAKVFNITGKNFSFSQTEIKVKNGDRVLINFESTDGFHDWVVDEFKANTERVNPGTKTSVEFIADKTGTFEYYCSVSIHRAAGMKGKLIVE</sequence>
<name>A0A1F5NNF3_9BACT</name>
<evidence type="ECO:0000313" key="5">
    <source>
        <dbReference type="EMBL" id="OGE79093.1"/>
    </source>
</evidence>
<dbReference type="InterPro" id="IPR028096">
    <property type="entry name" value="EfeO_Cupredoxin"/>
</dbReference>
<reference evidence="5 6" key="1">
    <citation type="journal article" date="2016" name="Nat. Commun.">
        <title>Thousands of microbial genomes shed light on interconnected biogeochemical processes in an aquifer system.</title>
        <authorList>
            <person name="Anantharaman K."/>
            <person name="Brown C.T."/>
            <person name="Hug L.A."/>
            <person name="Sharon I."/>
            <person name="Castelle C.J."/>
            <person name="Probst A.J."/>
            <person name="Thomas B.C."/>
            <person name="Singh A."/>
            <person name="Wilkins M.J."/>
            <person name="Karaoz U."/>
            <person name="Brodie E.L."/>
            <person name="Williams K.H."/>
            <person name="Hubbard S.S."/>
            <person name="Banfield J.F."/>
        </authorList>
    </citation>
    <scope>NUCLEOTIDE SEQUENCE [LARGE SCALE GENOMIC DNA]</scope>
</reference>
<organism evidence="5 6">
    <name type="scientific">Candidatus Doudnabacteria bacterium RIFCSPHIGHO2_01_FULL_46_14</name>
    <dbReference type="NCBI Taxonomy" id="1817824"/>
    <lineage>
        <taxon>Bacteria</taxon>
        <taxon>Candidatus Doudnaibacteriota</taxon>
    </lineage>
</organism>
<dbReference type="AlphaFoldDB" id="A0A1F5NNF3"/>
<dbReference type="Proteomes" id="UP000176864">
    <property type="component" value="Unassembled WGS sequence"/>
</dbReference>
<protein>
    <recommendedName>
        <fullName evidence="4">EfeO-type cupredoxin-like domain-containing protein</fullName>
    </recommendedName>
</protein>
<feature type="region of interest" description="Disordered" evidence="3">
    <location>
        <begin position="39"/>
        <end position="75"/>
    </location>
</feature>
<evidence type="ECO:0000256" key="2">
    <source>
        <dbReference type="ARBA" id="ARBA00023008"/>
    </source>
</evidence>
<feature type="compositionally biased region" description="Pro residues" evidence="3">
    <location>
        <begin position="43"/>
        <end position="64"/>
    </location>
</feature>
<evidence type="ECO:0000256" key="1">
    <source>
        <dbReference type="ARBA" id="ARBA00022723"/>
    </source>
</evidence>
<gene>
    <name evidence="5" type="ORF">A2751_05620</name>
</gene>
<dbReference type="EMBL" id="MFEK01000007">
    <property type="protein sequence ID" value="OGE79093.1"/>
    <property type="molecule type" value="Genomic_DNA"/>
</dbReference>
<dbReference type="Gene3D" id="2.60.40.420">
    <property type="entry name" value="Cupredoxins - blue copper proteins"/>
    <property type="match status" value="1"/>
</dbReference>
<accession>A0A1F5NNF3</accession>
<dbReference type="GO" id="GO:0046872">
    <property type="term" value="F:metal ion binding"/>
    <property type="evidence" value="ECO:0007669"/>
    <property type="project" value="UniProtKB-KW"/>
</dbReference>
<dbReference type="InterPro" id="IPR008972">
    <property type="entry name" value="Cupredoxin"/>
</dbReference>